<evidence type="ECO:0000313" key="6">
    <source>
        <dbReference type="Proteomes" id="UP000092321"/>
    </source>
</evidence>
<evidence type="ECO:0000256" key="4">
    <source>
        <dbReference type="SAM" id="MobiDB-lite"/>
    </source>
</evidence>
<feature type="compositionally biased region" description="Polar residues" evidence="4">
    <location>
        <begin position="696"/>
        <end position="717"/>
    </location>
</feature>
<feature type="compositionally biased region" description="Basic and acidic residues" evidence="4">
    <location>
        <begin position="594"/>
        <end position="611"/>
    </location>
</feature>
<feature type="region of interest" description="Disordered" evidence="4">
    <location>
        <begin position="200"/>
        <end position="421"/>
    </location>
</feature>
<feature type="compositionally biased region" description="Low complexity" evidence="4">
    <location>
        <begin position="512"/>
        <end position="530"/>
    </location>
</feature>
<feature type="compositionally biased region" description="Low complexity" evidence="4">
    <location>
        <begin position="283"/>
        <end position="297"/>
    </location>
</feature>
<proteinExistence type="inferred from homology"/>
<dbReference type="InterPro" id="IPR031370">
    <property type="entry name" value="Aim3"/>
</dbReference>
<feature type="compositionally biased region" description="Polar residues" evidence="4">
    <location>
        <begin position="612"/>
        <end position="632"/>
    </location>
</feature>
<feature type="compositionally biased region" description="Low complexity" evidence="4">
    <location>
        <begin position="207"/>
        <end position="221"/>
    </location>
</feature>
<dbReference type="EMBL" id="LXPE01000354">
    <property type="protein sequence ID" value="OBA24894.1"/>
    <property type="molecule type" value="Genomic_DNA"/>
</dbReference>
<feature type="compositionally biased region" description="Basic and acidic residues" evidence="4">
    <location>
        <begin position="344"/>
        <end position="358"/>
    </location>
</feature>
<evidence type="ECO:0000256" key="2">
    <source>
        <dbReference type="ARBA" id="ARBA00005311"/>
    </source>
</evidence>
<feature type="compositionally biased region" description="Low complexity" evidence="4">
    <location>
        <begin position="245"/>
        <end position="260"/>
    </location>
</feature>
<feature type="compositionally biased region" description="Polar residues" evidence="4">
    <location>
        <begin position="359"/>
        <end position="380"/>
    </location>
</feature>
<gene>
    <name evidence="5" type="ORF">HANVADRAFT_54238</name>
</gene>
<dbReference type="OrthoDB" id="3973404at2759"/>
<evidence type="ECO:0000256" key="1">
    <source>
        <dbReference type="ARBA" id="ARBA00004256"/>
    </source>
</evidence>
<evidence type="ECO:0008006" key="7">
    <source>
        <dbReference type="Google" id="ProtNLM"/>
    </source>
</evidence>
<feature type="compositionally biased region" description="Pro residues" evidence="4">
    <location>
        <begin position="531"/>
        <end position="546"/>
    </location>
</feature>
<feature type="compositionally biased region" description="Low complexity" evidence="4">
    <location>
        <begin position="1"/>
        <end position="19"/>
    </location>
</feature>
<comment type="caution">
    <text evidence="5">The sequence shown here is derived from an EMBL/GenBank/DDBJ whole genome shotgun (WGS) entry which is preliminary data.</text>
</comment>
<evidence type="ECO:0000313" key="5">
    <source>
        <dbReference type="EMBL" id="OBA24894.1"/>
    </source>
</evidence>
<dbReference type="GO" id="GO:0051016">
    <property type="term" value="P:barbed-end actin filament capping"/>
    <property type="evidence" value="ECO:0007669"/>
    <property type="project" value="InterPro"/>
</dbReference>
<keyword evidence="6" id="KW-1185">Reference proteome</keyword>
<comment type="similarity">
    <text evidence="2">Belongs to the AIM3 family.</text>
</comment>
<keyword evidence="3" id="KW-0472">Membrane</keyword>
<protein>
    <recommendedName>
        <fullName evidence="7">Altered inheritance of mitochondria protein 3</fullName>
    </recommendedName>
</protein>
<dbReference type="GO" id="GO:0045121">
    <property type="term" value="C:membrane raft"/>
    <property type="evidence" value="ECO:0007669"/>
    <property type="project" value="UniProtKB-SubCell"/>
</dbReference>
<accession>A0A1B7T837</accession>
<evidence type="ECO:0000256" key="3">
    <source>
        <dbReference type="ARBA" id="ARBA00023136"/>
    </source>
</evidence>
<feature type="region of interest" description="Disordered" evidence="4">
    <location>
        <begin position="54"/>
        <end position="171"/>
    </location>
</feature>
<dbReference type="Proteomes" id="UP000092321">
    <property type="component" value="Unassembled WGS sequence"/>
</dbReference>
<organism evidence="5 6">
    <name type="scientific">Hanseniaspora valbyensis NRRL Y-1626</name>
    <dbReference type="NCBI Taxonomy" id="766949"/>
    <lineage>
        <taxon>Eukaryota</taxon>
        <taxon>Fungi</taxon>
        <taxon>Dikarya</taxon>
        <taxon>Ascomycota</taxon>
        <taxon>Saccharomycotina</taxon>
        <taxon>Saccharomycetes</taxon>
        <taxon>Saccharomycodales</taxon>
        <taxon>Saccharomycodaceae</taxon>
        <taxon>Hanseniaspora</taxon>
    </lineage>
</organism>
<feature type="region of interest" description="Disordered" evidence="4">
    <location>
        <begin position="480"/>
        <end position="784"/>
    </location>
</feature>
<dbReference type="Pfam" id="PF17096">
    <property type="entry name" value="AIM3"/>
    <property type="match status" value="1"/>
</dbReference>
<comment type="subcellular location">
    <subcellularLocation>
        <location evidence="1">Membrane raft</location>
        <topology evidence="1">Peripheral membrane protein</topology>
    </subcellularLocation>
</comment>
<dbReference type="GO" id="GO:0030479">
    <property type="term" value="C:actin cortical patch"/>
    <property type="evidence" value="ECO:0007669"/>
    <property type="project" value="InterPro"/>
</dbReference>
<feature type="compositionally biased region" description="Polar residues" evidence="4">
    <location>
        <begin position="273"/>
        <end position="282"/>
    </location>
</feature>
<feature type="region of interest" description="Disordered" evidence="4">
    <location>
        <begin position="1"/>
        <end position="36"/>
    </location>
</feature>
<name>A0A1B7T837_9ASCO</name>
<feature type="compositionally biased region" description="Acidic residues" evidence="4">
    <location>
        <begin position="390"/>
        <end position="406"/>
    </location>
</feature>
<feature type="compositionally biased region" description="Low complexity" evidence="4">
    <location>
        <begin position="131"/>
        <end position="169"/>
    </location>
</feature>
<feature type="compositionally biased region" description="Basic and acidic residues" evidence="4">
    <location>
        <begin position="308"/>
        <end position="327"/>
    </location>
</feature>
<reference evidence="6" key="1">
    <citation type="journal article" date="2016" name="Proc. Natl. Acad. Sci. U.S.A.">
        <title>Comparative genomics of biotechnologically important yeasts.</title>
        <authorList>
            <person name="Riley R."/>
            <person name="Haridas S."/>
            <person name="Wolfe K.H."/>
            <person name="Lopes M.R."/>
            <person name="Hittinger C.T."/>
            <person name="Goeker M."/>
            <person name="Salamov A.A."/>
            <person name="Wisecaver J.H."/>
            <person name="Long T.M."/>
            <person name="Calvey C.H."/>
            <person name="Aerts A.L."/>
            <person name="Barry K.W."/>
            <person name="Choi C."/>
            <person name="Clum A."/>
            <person name="Coughlan A.Y."/>
            <person name="Deshpande S."/>
            <person name="Douglass A.P."/>
            <person name="Hanson S.J."/>
            <person name="Klenk H.-P."/>
            <person name="LaButti K.M."/>
            <person name="Lapidus A."/>
            <person name="Lindquist E.A."/>
            <person name="Lipzen A.M."/>
            <person name="Meier-Kolthoff J.P."/>
            <person name="Ohm R.A."/>
            <person name="Otillar R.P."/>
            <person name="Pangilinan J.L."/>
            <person name="Peng Y."/>
            <person name="Rokas A."/>
            <person name="Rosa C.A."/>
            <person name="Scheuner C."/>
            <person name="Sibirny A.A."/>
            <person name="Slot J.C."/>
            <person name="Stielow J.B."/>
            <person name="Sun H."/>
            <person name="Kurtzman C.P."/>
            <person name="Blackwell M."/>
            <person name="Grigoriev I.V."/>
            <person name="Jeffries T.W."/>
        </authorList>
    </citation>
    <scope>NUCLEOTIDE SEQUENCE [LARGE SCALE GENOMIC DNA]</scope>
    <source>
        <strain evidence="6">NRRL Y-1626</strain>
    </source>
</reference>
<feature type="non-terminal residue" evidence="5">
    <location>
        <position position="784"/>
    </location>
</feature>
<sequence length="784" mass="86156">MSSNNSNTNNNSSPSTAGSSGDGFWAKNGPSIMSATGSALSTTFKAGKYVAKTGYAAGKSHYNNQKGKTNEKKNGENSQELEETVPESRPVENLKSVECFNPPPLRPGQMQYQKGGTTVEAGDKPIPRQHVPQPVSQQQQPPQQQPPQQQVQYQQPQYQQQQYQQQQQQSTPANIIAPTTLQPLYNAEGAIIGYIPMQPQYAQTPNPQLTQQTVPMPVQQTASALVQQREPMSVSQRAALPTPGQNVQPAVAQEPVQAQNRAPAPLPARPDSQHNPLSILTAKSSSFSSENEGSIKSKSPHFGVTPYEFKDPEEREKEKNLVVENKIDVNVMPPPPIHRGRGSSLEKKFSERVEEKIKAQSSTINTYSHSPTTSNKSSAGKNKIPKIDTDGEEEEEDDDEEEEEEGVNTGMKHNFDSKNVSLAPKIEIKLNDTGKQNETPKVQAQVLGKYNYSKKIEFQPPPQASVPDGFVSPSMRIANMKQEAENKRHGHHNTANNGGRTVPPTPPISRGSSNTSMHTTHSNESNSNTTAPPPTARRAAAPPPVQRKPSAISTTKPLNTNTNSNPENGEKKPVIQGSYDYNKTVDFQPPPMAKRSERDLEYLQHRQERTRISSNANLRPEQPQHQQATRRTMTMLEPEAAERPAPGIPQIEKFSNQQQQNKQEHLPPPTYSSNYGHSKATDFTPPPPKPVKPSELKNSNESFSSSLEKMISSNEGTFNIPPLKPVKPSSLSTQTESIKDRKSVPPPKPTKPKALTPDNNITNKTNSSYGKTTSSVVPPPKPNK</sequence>
<feature type="compositionally biased region" description="Polar residues" evidence="4">
    <location>
        <begin position="757"/>
        <end position="776"/>
    </location>
</feature>
<dbReference type="AlphaFoldDB" id="A0A1B7T837"/>
<feature type="compositionally biased region" description="Polar residues" evidence="4">
    <location>
        <begin position="551"/>
        <end position="567"/>
    </location>
</feature>